<accession>A0A0F9K2W6</accession>
<gene>
    <name evidence="1" type="ORF">LCGC14_1752270</name>
</gene>
<dbReference type="EMBL" id="LAZR01016176">
    <property type="protein sequence ID" value="KKM05613.1"/>
    <property type="molecule type" value="Genomic_DNA"/>
</dbReference>
<dbReference type="AlphaFoldDB" id="A0A0F9K2W6"/>
<protein>
    <recommendedName>
        <fullName evidence="2">PilZ domain-containing protein</fullName>
    </recommendedName>
</protein>
<evidence type="ECO:0008006" key="2">
    <source>
        <dbReference type="Google" id="ProtNLM"/>
    </source>
</evidence>
<organism evidence="1">
    <name type="scientific">marine sediment metagenome</name>
    <dbReference type="NCBI Taxonomy" id="412755"/>
    <lineage>
        <taxon>unclassified sequences</taxon>
        <taxon>metagenomes</taxon>
        <taxon>ecological metagenomes</taxon>
    </lineage>
</organism>
<sequence length="62" mass="7423">MYNNLERRKYKRIELAKRKYKKIVPPYIARFRVKQYEGQEMSSPDWDIVAVKNLSAGGIVYL</sequence>
<proteinExistence type="predicted"/>
<reference evidence="1" key="1">
    <citation type="journal article" date="2015" name="Nature">
        <title>Complex archaea that bridge the gap between prokaryotes and eukaryotes.</title>
        <authorList>
            <person name="Spang A."/>
            <person name="Saw J.H."/>
            <person name="Jorgensen S.L."/>
            <person name="Zaremba-Niedzwiedzka K."/>
            <person name="Martijn J."/>
            <person name="Lind A.E."/>
            <person name="van Eijk R."/>
            <person name="Schleper C."/>
            <person name="Guy L."/>
            <person name="Ettema T.J."/>
        </authorList>
    </citation>
    <scope>NUCLEOTIDE SEQUENCE</scope>
</reference>
<name>A0A0F9K2W6_9ZZZZ</name>
<comment type="caution">
    <text evidence="1">The sequence shown here is derived from an EMBL/GenBank/DDBJ whole genome shotgun (WGS) entry which is preliminary data.</text>
</comment>
<evidence type="ECO:0000313" key="1">
    <source>
        <dbReference type="EMBL" id="KKM05613.1"/>
    </source>
</evidence>